<dbReference type="InterPro" id="IPR051453">
    <property type="entry name" value="MBL_Glyoxalase_II"/>
</dbReference>
<evidence type="ECO:0000256" key="4">
    <source>
        <dbReference type="ARBA" id="ARBA00022833"/>
    </source>
</evidence>
<keyword evidence="3" id="KW-0378">Hydrolase</keyword>
<dbReference type="AlphaFoldDB" id="A0A1X0DEU0"/>
<dbReference type="InterPro" id="IPR001279">
    <property type="entry name" value="Metallo-B-lactamas"/>
</dbReference>
<dbReference type="SMART" id="SM00849">
    <property type="entry name" value="Lactamase_B"/>
    <property type="match status" value="1"/>
</dbReference>
<gene>
    <name evidence="6" type="ORF">BST26_09750</name>
</gene>
<dbReference type="Proteomes" id="UP000192801">
    <property type="component" value="Unassembled WGS sequence"/>
</dbReference>
<dbReference type="Pfam" id="PF00753">
    <property type="entry name" value="Lactamase_B"/>
    <property type="match status" value="1"/>
</dbReference>
<dbReference type="PANTHER" id="PTHR46233:SF3">
    <property type="entry name" value="HYDROXYACYLGLUTATHIONE HYDROLASE GLOC"/>
    <property type="match status" value="1"/>
</dbReference>
<evidence type="ECO:0000256" key="5">
    <source>
        <dbReference type="SAM" id="MobiDB-lite"/>
    </source>
</evidence>
<accession>A0A1X0DEU0</accession>
<name>A0A1X0DEU0_9MYCO</name>
<reference evidence="6 7" key="1">
    <citation type="submission" date="2016-12" db="EMBL/GenBank/DDBJ databases">
        <title>The new phylogeny of genus Mycobacterium.</title>
        <authorList>
            <person name="Tortoli E."/>
            <person name="Trovato A."/>
            <person name="Cirillo D.M."/>
        </authorList>
    </citation>
    <scope>NUCLEOTIDE SEQUENCE [LARGE SCALE GENOMIC DNA]</scope>
    <source>
        <strain evidence="6 7">DSM 45130</strain>
    </source>
</reference>
<evidence type="ECO:0000256" key="1">
    <source>
        <dbReference type="ARBA" id="ARBA00001947"/>
    </source>
</evidence>
<keyword evidence="2" id="KW-0479">Metal-binding</keyword>
<evidence type="ECO:0000256" key="2">
    <source>
        <dbReference type="ARBA" id="ARBA00022723"/>
    </source>
</evidence>
<proteinExistence type="predicted"/>
<comment type="cofactor">
    <cofactor evidence="1">
        <name>Zn(2+)</name>
        <dbReference type="ChEBI" id="CHEBI:29105"/>
    </cofactor>
</comment>
<dbReference type="GO" id="GO:0016787">
    <property type="term" value="F:hydrolase activity"/>
    <property type="evidence" value="ECO:0007669"/>
    <property type="project" value="UniProtKB-KW"/>
</dbReference>
<keyword evidence="4" id="KW-0862">Zinc</keyword>
<comment type="caution">
    <text evidence="6">The sequence shown here is derived from an EMBL/GenBank/DDBJ whole genome shotgun (WGS) entry which is preliminary data.</text>
</comment>
<dbReference type="SUPFAM" id="SSF56281">
    <property type="entry name" value="Metallo-hydrolase/oxidoreductase"/>
    <property type="match status" value="1"/>
</dbReference>
<feature type="region of interest" description="Disordered" evidence="5">
    <location>
        <begin position="189"/>
        <end position="209"/>
    </location>
</feature>
<evidence type="ECO:0000313" key="6">
    <source>
        <dbReference type="EMBL" id="ORA70837.1"/>
    </source>
</evidence>
<protein>
    <submittedName>
        <fullName evidence="6">Uncharacterized protein</fullName>
    </submittedName>
</protein>
<dbReference type="GO" id="GO:0046872">
    <property type="term" value="F:metal ion binding"/>
    <property type="evidence" value="ECO:0007669"/>
    <property type="project" value="UniProtKB-KW"/>
</dbReference>
<organism evidence="6 7">
    <name type="scientific">Mycolicibacterium insubricum</name>
    <dbReference type="NCBI Taxonomy" id="444597"/>
    <lineage>
        <taxon>Bacteria</taxon>
        <taxon>Bacillati</taxon>
        <taxon>Actinomycetota</taxon>
        <taxon>Actinomycetes</taxon>
        <taxon>Mycobacteriales</taxon>
        <taxon>Mycobacteriaceae</taxon>
        <taxon>Mycolicibacterium</taxon>
    </lineage>
</organism>
<feature type="compositionally biased region" description="Basic and acidic residues" evidence="5">
    <location>
        <begin position="197"/>
        <end position="209"/>
    </location>
</feature>
<dbReference type="EMBL" id="MVHS01000018">
    <property type="protein sequence ID" value="ORA70837.1"/>
    <property type="molecule type" value="Genomic_DNA"/>
</dbReference>
<dbReference type="PANTHER" id="PTHR46233">
    <property type="entry name" value="HYDROXYACYLGLUTATHIONE HYDROLASE GLOC"/>
    <property type="match status" value="1"/>
</dbReference>
<evidence type="ECO:0000313" key="7">
    <source>
        <dbReference type="Proteomes" id="UP000192801"/>
    </source>
</evidence>
<keyword evidence="7" id="KW-1185">Reference proteome</keyword>
<dbReference type="Gene3D" id="3.60.15.10">
    <property type="entry name" value="Ribonuclease Z/Hydroxyacylglutathione hydrolase-like"/>
    <property type="match status" value="1"/>
</dbReference>
<dbReference type="STRING" id="444597.BST26_09750"/>
<evidence type="ECO:0000256" key="3">
    <source>
        <dbReference type="ARBA" id="ARBA00022801"/>
    </source>
</evidence>
<sequence length="209" mass="21653">MLISGFATGLFDTNCYLVAQAASGPVLVVDPGDDAVGTCEYYFAANDWAPAAVLLTNARPGHAAAAYDLAAGWDIPVYLHRGDRDLLAEGDYGEPDDVREVADGQQLDIGGVEVSVAHLGSPTPGSVAYRVTADTDEGPVPVVFSGDTLLLRAVGHDCDGAGDPDPDLVAAVAAKLMVLDEKTVVMPGHGSSTSIGAERRVNPHLKDLL</sequence>
<dbReference type="InterPro" id="IPR036866">
    <property type="entry name" value="RibonucZ/Hydroxyglut_hydro"/>
</dbReference>